<dbReference type="RefSeq" id="WP_141544453.1">
    <property type="nucleotide sequence ID" value="NZ_JBIAKZ010000002.1"/>
</dbReference>
<evidence type="ECO:0000256" key="1">
    <source>
        <dbReference type="SAM" id="Phobius"/>
    </source>
</evidence>
<dbReference type="Proteomes" id="UP000243542">
    <property type="component" value="Unassembled WGS sequence"/>
</dbReference>
<dbReference type="EMBL" id="PDJK01000002">
    <property type="protein sequence ID" value="PFG48122.1"/>
    <property type="molecule type" value="Genomic_DNA"/>
</dbReference>
<proteinExistence type="predicted"/>
<name>A0A2A9FC40_9PSEU</name>
<keyword evidence="1" id="KW-0812">Transmembrane</keyword>
<accession>A0A2A9FC40</accession>
<keyword evidence="3" id="KW-1185">Reference proteome</keyword>
<keyword evidence="1" id="KW-0472">Membrane</keyword>
<reference evidence="2 3" key="1">
    <citation type="submission" date="2017-10" db="EMBL/GenBank/DDBJ databases">
        <title>Sequencing the genomes of 1000 actinobacteria strains.</title>
        <authorList>
            <person name="Klenk H.-P."/>
        </authorList>
    </citation>
    <scope>NUCLEOTIDE SEQUENCE [LARGE SCALE GENOMIC DNA]</scope>
    <source>
        <strain evidence="2 3">DSM 46092</strain>
    </source>
</reference>
<organism evidence="2 3">
    <name type="scientific">Amycolatopsis sulphurea</name>
    <dbReference type="NCBI Taxonomy" id="76022"/>
    <lineage>
        <taxon>Bacteria</taxon>
        <taxon>Bacillati</taxon>
        <taxon>Actinomycetota</taxon>
        <taxon>Actinomycetes</taxon>
        <taxon>Pseudonocardiales</taxon>
        <taxon>Pseudonocardiaceae</taxon>
        <taxon>Amycolatopsis</taxon>
    </lineage>
</organism>
<protein>
    <submittedName>
        <fullName evidence="2">Uncharacterized protein</fullName>
    </submittedName>
</protein>
<evidence type="ECO:0000313" key="3">
    <source>
        <dbReference type="Proteomes" id="UP000243542"/>
    </source>
</evidence>
<comment type="caution">
    <text evidence="2">The sequence shown here is derived from an EMBL/GenBank/DDBJ whole genome shotgun (WGS) entry which is preliminary data.</text>
</comment>
<sequence>MEKPSLGERLAAKARGNVAELIATAGAAAMAVGVGQIYGPAAWLAGGAFGVVGAVCVARSKGGAR</sequence>
<dbReference type="AlphaFoldDB" id="A0A2A9FC40"/>
<evidence type="ECO:0000313" key="2">
    <source>
        <dbReference type="EMBL" id="PFG48122.1"/>
    </source>
</evidence>
<keyword evidence="1" id="KW-1133">Transmembrane helix</keyword>
<feature type="transmembrane region" description="Helical" evidence="1">
    <location>
        <begin position="41"/>
        <end position="58"/>
    </location>
</feature>
<gene>
    <name evidence="2" type="ORF">ATK36_3196</name>
</gene>